<evidence type="ECO:0000313" key="10">
    <source>
        <dbReference type="EMBL" id="SIO10333.1"/>
    </source>
</evidence>
<dbReference type="RefSeq" id="WP_034548474.1">
    <property type="nucleotide sequence ID" value="NZ_FSRN01000001.1"/>
</dbReference>
<dbReference type="InterPro" id="IPR036457">
    <property type="entry name" value="PPM-type-like_dom_sf"/>
</dbReference>
<dbReference type="CDD" id="cd00143">
    <property type="entry name" value="PP2Cc"/>
    <property type="match status" value="1"/>
</dbReference>
<dbReference type="Gene3D" id="3.60.40.10">
    <property type="entry name" value="PPM-type phosphatase domain"/>
    <property type="match status" value="1"/>
</dbReference>
<dbReference type="FunFam" id="3.60.40.10:FF:000002">
    <property type="entry name" value="Serine/threonine phosphatase stp"/>
    <property type="match status" value="1"/>
</dbReference>
<dbReference type="NCBIfam" id="NF033484">
    <property type="entry name" value="Stp1_PP2C_phos"/>
    <property type="match status" value="1"/>
</dbReference>
<name>A0A1N6GS50_9LACT</name>
<dbReference type="SMART" id="SM00332">
    <property type="entry name" value="PP2Cc"/>
    <property type="match status" value="1"/>
</dbReference>
<sequence length="260" mass="28760">MEVVFRSDTGKKRKNNQDFVGYFINKKNIILAILCDGMGGHRGGDVASEMAVSHLGHSWEESDLQDAEQITQWMLTRISLENKRILEKSRQFSDLEGMGTTLVAAALVNNEFVIANIGDSRGYHYTAGRLNQVTEDHSLVNELVKSGEISLEAAENHPRKNVLTRSLGVTEEIDIDVTILPALPNDQMLLCSDGLTNMVKDQDIKNILSAQKSAQEKVETLIAMANERGGYDNITIILVHTKTEGGDNNHGKGEETERPL</sequence>
<evidence type="ECO:0000256" key="1">
    <source>
        <dbReference type="ARBA" id="ARBA00001936"/>
    </source>
</evidence>
<organism evidence="10 11">
    <name type="scientific">Carnobacterium alterfunditum</name>
    <dbReference type="NCBI Taxonomy" id="28230"/>
    <lineage>
        <taxon>Bacteria</taxon>
        <taxon>Bacillati</taxon>
        <taxon>Bacillota</taxon>
        <taxon>Bacilli</taxon>
        <taxon>Lactobacillales</taxon>
        <taxon>Carnobacteriaceae</taxon>
        <taxon>Carnobacterium</taxon>
    </lineage>
</organism>
<dbReference type="SUPFAM" id="SSF81606">
    <property type="entry name" value="PP2C-like"/>
    <property type="match status" value="1"/>
</dbReference>
<dbReference type="Pfam" id="PF13672">
    <property type="entry name" value="PP2C_2"/>
    <property type="match status" value="1"/>
</dbReference>
<dbReference type="STRING" id="28230.SAMN05878443_1390"/>
<evidence type="ECO:0000256" key="5">
    <source>
        <dbReference type="ARBA" id="ARBA00022912"/>
    </source>
</evidence>
<evidence type="ECO:0000256" key="3">
    <source>
        <dbReference type="ARBA" id="ARBA00022723"/>
    </source>
</evidence>
<dbReference type="PROSITE" id="PS51746">
    <property type="entry name" value="PPM_2"/>
    <property type="match status" value="1"/>
</dbReference>
<keyword evidence="4" id="KW-0378">Hydrolase</keyword>
<accession>A0A1N6GS50</accession>
<dbReference type="PANTHER" id="PTHR47992">
    <property type="entry name" value="PROTEIN PHOSPHATASE"/>
    <property type="match status" value="1"/>
</dbReference>
<evidence type="ECO:0000259" key="9">
    <source>
        <dbReference type="PROSITE" id="PS51746"/>
    </source>
</evidence>
<dbReference type="AlphaFoldDB" id="A0A1N6GS50"/>
<gene>
    <name evidence="10" type="ORF">SAMN05878443_1390</name>
</gene>
<dbReference type="Proteomes" id="UP000184758">
    <property type="component" value="Unassembled WGS sequence"/>
</dbReference>
<protein>
    <recommendedName>
        <fullName evidence="2">protein-serine/threonine phosphatase</fullName>
        <ecNumber evidence="2">3.1.3.16</ecNumber>
    </recommendedName>
</protein>
<comment type="catalytic activity">
    <reaction evidence="7">
        <text>O-phospho-L-seryl-[protein] + H2O = L-seryl-[protein] + phosphate</text>
        <dbReference type="Rhea" id="RHEA:20629"/>
        <dbReference type="Rhea" id="RHEA-COMP:9863"/>
        <dbReference type="Rhea" id="RHEA-COMP:11604"/>
        <dbReference type="ChEBI" id="CHEBI:15377"/>
        <dbReference type="ChEBI" id="CHEBI:29999"/>
        <dbReference type="ChEBI" id="CHEBI:43474"/>
        <dbReference type="ChEBI" id="CHEBI:83421"/>
        <dbReference type="EC" id="3.1.3.16"/>
    </reaction>
</comment>
<dbReference type="GO" id="GO:0004722">
    <property type="term" value="F:protein serine/threonine phosphatase activity"/>
    <property type="evidence" value="ECO:0007669"/>
    <property type="project" value="UniProtKB-EC"/>
</dbReference>
<comment type="catalytic activity">
    <reaction evidence="8">
        <text>O-phospho-L-threonyl-[protein] + H2O = L-threonyl-[protein] + phosphate</text>
        <dbReference type="Rhea" id="RHEA:47004"/>
        <dbReference type="Rhea" id="RHEA-COMP:11060"/>
        <dbReference type="Rhea" id="RHEA-COMP:11605"/>
        <dbReference type="ChEBI" id="CHEBI:15377"/>
        <dbReference type="ChEBI" id="CHEBI:30013"/>
        <dbReference type="ChEBI" id="CHEBI:43474"/>
        <dbReference type="ChEBI" id="CHEBI:61977"/>
        <dbReference type="EC" id="3.1.3.16"/>
    </reaction>
</comment>
<dbReference type="InterPro" id="IPR001932">
    <property type="entry name" value="PPM-type_phosphatase-like_dom"/>
</dbReference>
<reference evidence="11" key="1">
    <citation type="submission" date="2016-11" db="EMBL/GenBank/DDBJ databases">
        <authorList>
            <person name="Varghese N."/>
            <person name="Submissions S."/>
        </authorList>
    </citation>
    <scope>NUCLEOTIDE SEQUENCE [LARGE SCALE GENOMIC DNA]</scope>
    <source>
        <strain evidence="11">313</strain>
    </source>
</reference>
<feature type="domain" description="PPM-type phosphatase" evidence="9">
    <location>
        <begin position="2"/>
        <end position="241"/>
    </location>
</feature>
<evidence type="ECO:0000256" key="2">
    <source>
        <dbReference type="ARBA" id="ARBA00013081"/>
    </source>
</evidence>
<dbReference type="EC" id="3.1.3.16" evidence="2"/>
<evidence type="ECO:0000256" key="4">
    <source>
        <dbReference type="ARBA" id="ARBA00022801"/>
    </source>
</evidence>
<comment type="cofactor">
    <cofactor evidence="1">
        <name>Mn(2+)</name>
        <dbReference type="ChEBI" id="CHEBI:29035"/>
    </cofactor>
</comment>
<dbReference type="eggNOG" id="COG0631">
    <property type="taxonomic scope" value="Bacteria"/>
</dbReference>
<keyword evidence="5" id="KW-0904">Protein phosphatase</keyword>
<evidence type="ECO:0000313" key="11">
    <source>
        <dbReference type="Proteomes" id="UP000184758"/>
    </source>
</evidence>
<dbReference type="EMBL" id="FSRN01000001">
    <property type="protein sequence ID" value="SIO10333.1"/>
    <property type="molecule type" value="Genomic_DNA"/>
</dbReference>
<dbReference type="InterPro" id="IPR015655">
    <property type="entry name" value="PP2C"/>
</dbReference>
<evidence type="ECO:0000256" key="8">
    <source>
        <dbReference type="ARBA" id="ARBA00048336"/>
    </source>
</evidence>
<evidence type="ECO:0000256" key="7">
    <source>
        <dbReference type="ARBA" id="ARBA00047761"/>
    </source>
</evidence>
<dbReference type="SMART" id="SM00331">
    <property type="entry name" value="PP2C_SIG"/>
    <property type="match status" value="1"/>
</dbReference>
<proteinExistence type="predicted"/>
<keyword evidence="6" id="KW-0464">Manganese</keyword>
<evidence type="ECO:0000256" key="6">
    <source>
        <dbReference type="ARBA" id="ARBA00023211"/>
    </source>
</evidence>
<dbReference type="GO" id="GO:0046872">
    <property type="term" value="F:metal ion binding"/>
    <property type="evidence" value="ECO:0007669"/>
    <property type="project" value="UniProtKB-KW"/>
</dbReference>
<keyword evidence="11" id="KW-1185">Reference proteome</keyword>
<dbReference type="OrthoDB" id="9801841at2"/>
<keyword evidence="3" id="KW-0479">Metal-binding</keyword>